<reference evidence="21 22" key="1">
    <citation type="submission" date="2014-10" db="EMBL/GenBank/DDBJ databases">
        <title>Draft genome of phytase producing Bacillus ginsengihumi strain M2.11.</title>
        <authorList>
            <person name="Toymentseva A."/>
            <person name="Boulygina E.A."/>
            <person name="Kazakov S.V."/>
            <person name="Kayumov I."/>
            <person name="Suleimanova A.D."/>
            <person name="Mardanova A.M."/>
            <person name="Maria S.N."/>
            <person name="Sergey M.Y."/>
            <person name="Sharipova M.R."/>
        </authorList>
    </citation>
    <scope>NUCLEOTIDE SEQUENCE [LARGE SCALE GENOMIC DNA]</scope>
    <source>
        <strain evidence="21 22">M2.11</strain>
    </source>
</reference>
<dbReference type="InterPro" id="IPR020536">
    <property type="entry name" value="ThiI_AANH"/>
</dbReference>
<evidence type="ECO:0000256" key="8">
    <source>
        <dbReference type="ARBA" id="ARBA00022884"/>
    </source>
</evidence>
<dbReference type="GO" id="GO:0005524">
    <property type="term" value="F:ATP binding"/>
    <property type="evidence" value="ECO:0007669"/>
    <property type="project" value="UniProtKB-UniRule"/>
</dbReference>
<evidence type="ECO:0000256" key="13">
    <source>
        <dbReference type="ARBA" id="ARBA00061472"/>
    </source>
</evidence>
<dbReference type="GO" id="GO:0052837">
    <property type="term" value="P:thiazole biosynthetic process"/>
    <property type="evidence" value="ECO:0007669"/>
    <property type="project" value="TreeGrafter"/>
</dbReference>
<dbReference type="InterPro" id="IPR014729">
    <property type="entry name" value="Rossmann-like_a/b/a_fold"/>
</dbReference>
<keyword evidence="7 19" id="KW-0067">ATP-binding</keyword>
<evidence type="ECO:0000256" key="19">
    <source>
        <dbReference type="HAMAP-Rule" id="MF_00021"/>
    </source>
</evidence>
<dbReference type="HAMAP" id="MF_00021">
    <property type="entry name" value="ThiI"/>
    <property type="match status" value="1"/>
</dbReference>
<protein>
    <recommendedName>
        <fullName evidence="15 19">Probable tRNA sulfurtransferase</fullName>
        <ecNumber evidence="14 19">2.8.1.4</ecNumber>
    </recommendedName>
    <alternativeName>
        <fullName evidence="16 19">Sulfur carrier protein ThiS sulfurtransferase</fullName>
    </alternativeName>
    <alternativeName>
        <fullName evidence="17 19">Thiamine biosynthesis protein ThiI</fullName>
    </alternativeName>
    <alternativeName>
        <fullName evidence="18 19">tRNA 4-thiouridine synthase</fullName>
    </alternativeName>
</protein>
<keyword evidence="6 19" id="KW-0547">Nucleotide-binding</keyword>
<dbReference type="Pfam" id="PF02568">
    <property type="entry name" value="ThiI"/>
    <property type="match status" value="1"/>
</dbReference>
<organism evidence="21 22">
    <name type="scientific">Heyndrickxia ginsengihumi</name>
    <dbReference type="NCBI Taxonomy" id="363870"/>
    <lineage>
        <taxon>Bacteria</taxon>
        <taxon>Bacillati</taxon>
        <taxon>Bacillota</taxon>
        <taxon>Bacilli</taxon>
        <taxon>Bacillales</taxon>
        <taxon>Bacillaceae</taxon>
        <taxon>Heyndrickxia</taxon>
    </lineage>
</organism>
<dbReference type="InterPro" id="IPR050102">
    <property type="entry name" value="tRNA_sulfurtransferase_ThiI"/>
</dbReference>
<feature type="binding site" evidence="19">
    <location>
        <position position="265"/>
    </location>
    <ligand>
        <name>ATP</name>
        <dbReference type="ChEBI" id="CHEBI:30616"/>
    </ligand>
</feature>
<keyword evidence="3 19" id="KW-0963">Cytoplasm</keyword>
<dbReference type="AlphaFoldDB" id="A0A0A6V934"/>
<evidence type="ECO:0000313" key="22">
    <source>
        <dbReference type="Proteomes" id="UP000030588"/>
    </source>
</evidence>
<evidence type="ECO:0000256" key="7">
    <source>
        <dbReference type="ARBA" id="ARBA00022840"/>
    </source>
</evidence>
<dbReference type="GO" id="GO:0009228">
    <property type="term" value="P:thiamine biosynthetic process"/>
    <property type="evidence" value="ECO:0007669"/>
    <property type="project" value="UniProtKB-KW"/>
</dbReference>
<dbReference type="Gene3D" id="3.40.50.620">
    <property type="entry name" value="HUPs"/>
    <property type="match status" value="1"/>
</dbReference>
<feature type="binding site" evidence="19">
    <location>
        <begin position="208"/>
        <end position="209"/>
    </location>
    <ligand>
        <name>ATP</name>
        <dbReference type="ChEBI" id="CHEBI:30616"/>
    </ligand>
</feature>
<comment type="subcellular location">
    <subcellularLocation>
        <location evidence="1 19">Cytoplasm</location>
    </subcellularLocation>
</comment>
<dbReference type="GO" id="GO:0140741">
    <property type="term" value="F:tRNA-uracil-4 sulfurtransferase activity"/>
    <property type="evidence" value="ECO:0007669"/>
    <property type="project" value="UniProtKB-EC"/>
</dbReference>
<name>A0A0A6V934_9BACI</name>
<accession>A0A0A6V934</accession>
<evidence type="ECO:0000256" key="6">
    <source>
        <dbReference type="ARBA" id="ARBA00022741"/>
    </source>
</evidence>
<dbReference type="SUPFAM" id="SSF52402">
    <property type="entry name" value="Adenine nucleotide alpha hydrolases-like"/>
    <property type="match status" value="1"/>
</dbReference>
<dbReference type="EMBL" id="JRUN01000104">
    <property type="protein sequence ID" value="KHD84101.1"/>
    <property type="molecule type" value="Genomic_DNA"/>
</dbReference>
<dbReference type="Gene3D" id="3.30.2130.30">
    <property type="match status" value="1"/>
</dbReference>
<dbReference type="FunFam" id="3.40.50.620:FF:000053">
    <property type="entry name" value="Probable tRNA sulfurtransferase"/>
    <property type="match status" value="1"/>
</dbReference>
<evidence type="ECO:0000256" key="9">
    <source>
        <dbReference type="ARBA" id="ARBA00022977"/>
    </source>
</evidence>
<dbReference type="UniPathway" id="UPA00060"/>
<dbReference type="RefSeq" id="WP_035356263.1">
    <property type="nucleotide sequence ID" value="NZ_JBCNCG010000012.1"/>
</dbReference>
<dbReference type="PROSITE" id="PS51165">
    <property type="entry name" value="THUMP"/>
    <property type="match status" value="1"/>
</dbReference>
<dbReference type="GO" id="GO:0005829">
    <property type="term" value="C:cytosol"/>
    <property type="evidence" value="ECO:0007669"/>
    <property type="project" value="TreeGrafter"/>
</dbReference>
<evidence type="ECO:0000256" key="5">
    <source>
        <dbReference type="ARBA" id="ARBA00022679"/>
    </source>
</evidence>
<evidence type="ECO:0000256" key="12">
    <source>
        <dbReference type="ARBA" id="ARBA00058382"/>
    </source>
</evidence>
<dbReference type="InterPro" id="IPR049962">
    <property type="entry name" value="THUMP_ThiI"/>
</dbReference>
<proteinExistence type="inferred from homology"/>
<dbReference type="CDD" id="cd11716">
    <property type="entry name" value="THUMP_ThiI"/>
    <property type="match status" value="1"/>
</dbReference>
<dbReference type="EC" id="2.8.1.4" evidence="14 19"/>
<keyword evidence="5 19" id="KW-0808">Transferase</keyword>
<keyword evidence="4 19" id="KW-0820">tRNA-binding</keyword>
<evidence type="ECO:0000256" key="3">
    <source>
        <dbReference type="ARBA" id="ARBA00022490"/>
    </source>
</evidence>
<evidence type="ECO:0000256" key="17">
    <source>
        <dbReference type="ARBA" id="ARBA00077849"/>
    </source>
</evidence>
<feature type="domain" description="THUMP" evidence="20">
    <location>
        <begin position="60"/>
        <end position="165"/>
    </location>
</feature>
<evidence type="ECO:0000256" key="18">
    <source>
        <dbReference type="ARBA" id="ARBA00080570"/>
    </source>
</evidence>
<evidence type="ECO:0000313" key="21">
    <source>
        <dbReference type="EMBL" id="KHD84101.1"/>
    </source>
</evidence>
<dbReference type="Proteomes" id="UP000030588">
    <property type="component" value="Unassembled WGS sequence"/>
</dbReference>
<feature type="binding site" evidence="19">
    <location>
        <position position="296"/>
    </location>
    <ligand>
        <name>ATP</name>
        <dbReference type="ChEBI" id="CHEBI:30616"/>
    </ligand>
</feature>
<evidence type="ECO:0000259" key="20">
    <source>
        <dbReference type="PROSITE" id="PS51165"/>
    </source>
</evidence>
<dbReference type="NCBIfam" id="TIGR00342">
    <property type="entry name" value="tRNA uracil 4-sulfurtransferase ThiI"/>
    <property type="match status" value="1"/>
</dbReference>
<dbReference type="PANTHER" id="PTHR43209:SF1">
    <property type="entry name" value="TRNA SULFURTRANSFERASE"/>
    <property type="match status" value="1"/>
</dbReference>
<comment type="caution">
    <text evidence="21">The sequence shown here is derived from an EMBL/GenBank/DDBJ whole genome shotgun (WGS) entry which is preliminary data.</text>
</comment>
<dbReference type="InterPro" id="IPR054173">
    <property type="entry name" value="ThiI_fer"/>
</dbReference>
<comment type="catalytic activity">
    <reaction evidence="10 19">
        <text>[ThiI sulfur-carrier protein]-S-sulfanyl-L-cysteine + a uridine in tRNA + 2 reduced [2Fe-2S]-[ferredoxin] + ATP + H(+) = [ThiI sulfur-carrier protein]-L-cysteine + a 4-thiouridine in tRNA + 2 oxidized [2Fe-2S]-[ferredoxin] + AMP + diphosphate</text>
        <dbReference type="Rhea" id="RHEA:24176"/>
        <dbReference type="Rhea" id="RHEA-COMP:10000"/>
        <dbReference type="Rhea" id="RHEA-COMP:10001"/>
        <dbReference type="Rhea" id="RHEA-COMP:13337"/>
        <dbReference type="Rhea" id="RHEA-COMP:13338"/>
        <dbReference type="Rhea" id="RHEA-COMP:13339"/>
        <dbReference type="Rhea" id="RHEA-COMP:13340"/>
        <dbReference type="ChEBI" id="CHEBI:15378"/>
        <dbReference type="ChEBI" id="CHEBI:29950"/>
        <dbReference type="ChEBI" id="CHEBI:30616"/>
        <dbReference type="ChEBI" id="CHEBI:33019"/>
        <dbReference type="ChEBI" id="CHEBI:33737"/>
        <dbReference type="ChEBI" id="CHEBI:33738"/>
        <dbReference type="ChEBI" id="CHEBI:61963"/>
        <dbReference type="ChEBI" id="CHEBI:65315"/>
        <dbReference type="ChEBI" id="CHEBI:136798"/>
        <dbReference type="ChEBI" id="CHEBI:456215"/>
        <dbReference type="EC" id="2.8.1.4"/>
    </reaction>
</comment>
<comment type="catalytic activity">
    <reaction evidence="11 19">
        <text>[ThiS sulfur-carrier protein]-C-terminal Gly-Gly-AMP + S-sulfanyl-L-cysteinyl-[cysteine desulfurase] + AH2 = [ThiS sulfur-carrier protein]-C-terminal-Gly-aminoethanethioate + L-cysteinyl-[cysteine desulfurase] + A + AMP + 2 H(+)</text>
        <dbReference type="Rhea" id="RHEA:43340"/>
        <dbReference type="Rhea" id="RHEA-COMP:12157"/>
        <dbReference type="Rhea" id="RHEA-COMP:12158"/>
        <dbReference type="Rhea" id="RHEA-COMP:12910"/>
        <dbReference type="Rhea" id="RHEA-COMP:19908"/>
        <dbReference type="ChEBI" id="CHEBI:13193"/>
        <dbReference type="ChEBI" id="CHEBI:15378"/>
        <dbReference type="ChEBI" id="CHEBI:17499"/>
        <dbReference type="ChEBI" id="CHEBI:29950"/>
        <dbReference type="ChEBI" id="CHEBI:61963"/>
        <dbReference type="ChEBI" id="CHEBI:90618"/>
        <dbReference type="ChEBI" id="CHEBI:232372"/>
        <dbReference type="ChEBI" id="CHEBI:456215"/>
    </reaction>
</comment>
<evidence type="ECO:0000256" key="1">
    <source>
        <dbReference type="ARBA" id="ARBA00004496"/>
    </source>
</evidence>
<evidence type="ECO:0000256" key="10">
    <source>
        <dbReference type="ARBA" id="ARBA00050570"/>
    </source>
</evidence>
<gene>
    <name evidence="19" type="primary">thiI</name>
    <name evidence="21" type="ORF">NG54_17720</name>
</gene>
<dbReference type="GO" id="GO:0009229">
    <property type="term" value="P:thiamine diphosphate biosynthetic process"/>
    <property type="evidence" value="ECO:0007669"/>
    <property type="project" value="UniProtKB-UniRule"/>
</dbReference>
<evidence type="ECO:0000256" key="11">
    <source>
        <dbReference type="ARBA" id="ARBA00052330"/>
    </source>
</evidence>
<dbReference type="InterPro" id="IPR003720">
    <property type="entry name" value="tRNA_STrfase"/>
</dbReference>
<feature type="binding site" evidence="19">
    <location>
        <begin position="183"/>
        <end position="184"/>
    </location>
    <ligand>
        <name>ATP</name>
        <dbReference type="ChEBI" id="CHEBI:30616"/>
    </ligand>
</feature>
<evidence type="ECO:0000256" key="14">
    <source>
        <dbReference type="ARBA" id="ARBA00066827"/>
    </source>
</evidence>
<comment type="pathway">
    <text evidence="2 19">Cofactor biosynthesis; thiamine diphosphate biosynthesis.</text>
</comment>
<dbReference type="PANTHER" id="PTHR43209">
    <property type="entry name" value="TRNA SULFURTRANSFERASE"/>
    <property type="match status" value="1"/>
</dbReference>
<evidence type="ECO:0000256" key="16">
    <source>
        <dbReference type="ARBA" id="ARBA00075337"/>
    </source>
</evidence>
<evidence type="ECO:0000256" key="15">
    <source>
        <dbReference type="ARBA" id="ARBA00071867"/>
    </source>
</evidence>
<dbReference type="InterPro" id="IPR049961">
    <property type="entry name" value="ThiI_N"/>
</dbReference>
<dbReference type="Pfam" id="PF22025">
    <property type="entry name" value="ThiI_fer"/>
    <property type="match status" value="1"/>
</dbReference>
<feature type="binding site" evidence="19">
    <location>
        <position position="287"/>
    </location>
    <ligand>
        <name>ATP</name>
        <dbReference type="ChEBI" id="CHEBI:30616"/>
    </ligand>
</feature>
<dbReference type="SMART" id="SM00981">
    <property type="entry name" value="THUMP"/>
    <property type="match status" value="1"/>
</dbReference>
<comment type="function">
    <text evidence="12 19">Catalyzes the ATP-dependent transfer of a sulfur to tRNA to produce 4-thiouridine in position 8 of tRNAs, which functions as a near-UV photosensor. Also catalyzes the transfer of sulfur to the sulfur carrier protein ThiS, forming ThiS-thiocarboxylate. This is a step in the synthesis of thiazole, in the thiamine biosynthesis pathway. The sulfur is donated as persulfide by IscS.</text>
</comment>
<dbReference type="Pfam" id="PF02926">
    <property type="entry name" value="THUMP"/>
    <property type="match status" value="1"/>
</dbReference>
<evidence type="ECO:0000256" key="2">
    <source>
        <dbReference type="ARBA" id="ARBA00004948"/>
    </source>
</evidence>
<sequence length="402" mass="45326">MNYDRIVIRYGELSTKGRNRKFFIRHLKDNIRNALKPYRKIQIQGFHDRMYLLLNGEDSEAIIKTLKNIFGIQSFSLAVRVPKEIETIQHVGFQLVEKLYEEGKTFKVSARRSDKTFEYDSNELNRLVGGYIFNKIDELKVDVKHPDIELLVDVRSEGVYLSTETIKGAGGLPVGTSGKAMLMLSGGIDSPVAGYLTMKRGVKVEAVHFHSPPFTSPRAKQKALDLAAKISAYSGSVKVYIVPFTKIQETIHKEIPEGYSMTVQRRIMLKITDLIRKQNSGLAIVTGESLGQVASQTLESMVAINDVTSTPIIRPVVSMDKLEIIDIAQKIDTYEISSLPYEDCCTIFTPPSPKTRPKLTLAQYYESQVDFTALIEEAMKEIETVYVTPDYTSTQEDFCDLL</sequence>
<keyword evidence="8 19" id="KW-0694">RNA-binding</keyword>
<dbReference type="GO" id="GO:0002937">
    <property type="term" value="P:tRNA 4-thiouridine biosynthesis"/>
    <property type="evidence" value="ECO:0007669"/>
    <property type="project" value="TreeGrafter"/>
</dbReference>
<dbReference type="SUPFAM" id="SSF143437">
    <property type="entry name" value="THUMP domain-like"/>
    <property type="match status" value="1"/>
</dbReference>
<dbReference type="STRING" id="363870.NG54_17720"/>
<dbReference type="GO" id="GO:0000049">
    <property type="term" value="F:tRNA binding"/>
    <property type="evidence" value="ECO:0007669"/>
    <property type="project" value="UniProtKB-UniRule"/>
</dbReference>
<dbReference type="OrthoDB" id="9773948at2"/>
<comment type="similarity">
    <text evidence="13 19">Belongs to the ThiI family.</text>
</comment>
<dbReference type="CDD" id="cd01712">
    <property type="entry name" value="PPase_ThiI"/>
    <property type="match status" value="1"/>
</dbReference>
<dbReference type="GO" id="GO:0004810">
    <property type="term" value="F:CCA tRNA nucleotidyltransferase activity"/>
    <property type="evidence" value="ECO:0007669"/>
    <property type="project" value="InterPro"/>
</dbReference>
<dbReference type="InterPro" id="IPR004114">
    <property type="entry name" value="THUMP_dom"/>
</dbReference>
<keyword evidence="9 19" id="KW-0784">Thiamine biosynthesis</keyword>
<evidence type="ECO:0000256" key="4">
    <source>
        <dbReference type="ARBA" id="ARBA00022555"/>
    </source>
</evidence>